<dbReference type="Proteomes" id="UP001595379">
    <property type="component" value="Unassembled WGS sequence"/>
</dbReference>
<gene>
    <name evidence="1" type="ORF">ACFOOR_07430</name>
</gene>
<reference evidence="2" key="1">
    <citation type="journal article" date="2019" name="Int. J. Syst. Evol. Microbiol.">
        <title>The Global Catalogue of Microorganisms (GCM) 10K type strain sequencing project: providing services to taxonomists for standard genome sequencing and annotation.</title>
        <authorList>
            <consortium name="The Broad Institute Genomics Platform"/>
            <consortium name="The Broad Institute Genome Sequencing Center for Infectious Disease"/>
            <person name="Wu L."/>
            <person name="Ma J."/>
        </authorList>
    </citation>
    <scope>NUCLEOTIDE SEQUENCE [LARGE SCALE GENOMIC DNA]</scope>
    <source>
        <strain evidence="2">KCTC 52487</strain>
    </source>
</reference>
<accession>A0ABV6ZX73</accession>
<evidence type="ECO:0000313" key="1">
    <source>
        <dbReference type="EMBL" id="MFC2925933.1"/>
    </source>
</evidence>
<sequence length="108" mass="11844">MKIVEISVSEPWDFDGPDGPNNIVGILCEGALTERQYIAVLSIKALAFRNINYNAVALSPRYEGEACLANFLAGRKVYVNGEFGQIADGRFIRSGEHQIIGSCHLKES</sequence>
<dbReference type="EMBL" id="JBHRSV010000012">
    <property type="protein sequence ID" value="MFC2925933.1"/>
    <property type="molecule type" value="Genomic_DNA"/>
</dbReference>
<organism evidence="1 2">
    <name type="scientific">Hyphobacterium vulgare</name>
    <dbReference type="NCBI Taxonomy" id="1736751"/>
    <lineage>
        <taxon>Bacteria</taxon>
        <taxon>Pseudomonadati</taxon>
        <taxon>Pseudomonadota</taxon>
        <taxon>Alphaproteobacteria</taxon>
        <taxon>Maricaulales</taxon>
        <taxon>Maricaulaceae</taxon>
        <taxon>Hyphobacterium</taxon>
    </lineage>
</organism>
<keyword evidence="2" id="KW-1185">Reference proteome</keyword>
<proteinExistence type="predicted"/>
<comment type="caution">
    <text evidence="1">The sequence shown here is derived from an EMBL/GenBank/DDBJ whole genome shotgun (WGS) entry which is preliminary data.</text>
</comment>
<name>A0ABV6ZX73_9PROT</name>
<dbReference type="RefSeq" id="WP_343164879.1">
    <property type="nucleotide sequence ID" value="NZ_JBHRSV010000012.1"/>
</dbReference>
<evidence type="ECO:0000313" key="2">
    <source>
        <dbReference type="Proteomes" id="UP001595379"/>
    </source>
</evidence>
<protein>
    <submittedName>
        <fullName evidence="1">Uncharacterized protein</fullName>
    </submittedName>
</protein>